<feature type="transmembrane region" description="Helical" evidence="6">
    <location>
        <begin position="84"/>
        <end position="105"/>
    </location>
</feature>
<dbReference type="GO" id="GO:0047134">
    <property type="term" value="F:protein-disulfide reductase [NAD(P)H] activity"/>
    <property type="evidence" value="ECO:0007669"/>
    <property type="project" value="UniProtKB-EC"/>
</dbReference>
<dbReference type="PANTHER" id="PTHR31272:SF4">
    <property type="entry name" value="CYTOCHROME C-TYPE BIOGENESIS PROTEIN HI_1454-RELATED"/>
    <property type="match status" value="1"/>
</dbReference>
<evidence type="ECO:0000313" key="8">
    <source>
        <dbReference type="EMBL" id="KZL91480.1"/>
    </source>
</evidence>
<comment type="subcellular location">
    <subcellularLocation>
        <location evidence="1">Membrane</location>
        <topology evidence="1">Multi-pass membrane protein</topology>
    </subcellularLocation>
</comment>
<keyword evidence="4 6" id="KW-1133">Transmembrane helix</keyword>
<dbReference type="EMBL" id="LWAE01000003">
    <property type="protein sequence ID" value="KZL91480.1"/>
    <property type="molecule type" value="Genomic_DNA"/>
</dbReference>
<dbReference type="AlphaFoldDB" id="A0A168DUB2"/>
<keyword evidence="3 6" id="KW-0812">Transmembrane</keyword>
<comment type="caution">
    <text evidence="8">The sequence shown here is derived from an EMBL/GenBank/DDBJ whole genome shotgun (WGS) entry which is preliminary data.</text>
</comment>
<evidence type="ECO:0000259" key="7">
    <source>
        <dbReference type="Pfam" id="PF02683"/>
    </source>
</evidence>
<evidence type="ECO:0000256" key="2">
    <source>
        <dbReference type="ARBA" id="ARBA00006143"/>
    </source>
</evidence>
<feature type="domain" description="Cytochrome C biogenesis protein transmembrane" evidence="7">
    <location>
        <begin position="6"/>
        <end position="218"/>
    </location>
</feature>
<dbReference type="STRING" id="1121326.CLMAG_32390"/>
<dbReference type="GO" id="GO:0016020">
    <property type="term" value="C:membrane"/>
    <property type="evidence" value="ECO:0007669"/>
    <property type="project" value="UniProtKB-SubCell"/>
</dbReference>
<feature type="transmembrane region" description="Helical" evidence="6">
    <location>
        <begin position="198"/>
        <end position="218"/>
    </location>
</feature>
<dbReference type="GO" id="GO:0017004">
    <property type="term" value="P:cytochrome complex assembly"/>
    <property type="evidence" value="ECO:0007669"/>
    <property type="project" value="InterPro"/>
</dbReference>
<feature type="transmembrane region" description="Helical" evidence="6">
    <location>
        <begin position="126"/>
        <end position="152"/>
    </location>
</feature>
<keyword evidence="9" id="KW-1185">Reference proteome</keyword>
<keyword evidence="5 6" id="KW-0472">Membrane</keyword>
<organism evidence="8 9">
    <name type="scientific">Clostridium magnum DSM 2767</name>
    <dbReference type="NCBI Taxonomy" id="1121326"/>
    <lineage>
        <taxon>Bacteria</taxon>
        <taxon>Bacillati</taxon>
        <taxon>Bacillota</taxon>
        <taxon>Clostridia</taxon>
        <taxon>Eubacteriales</taxon>
        <taxon>Clostridiaceae</taxon>
        <taxon>Clostridium</taxon>
    </lineage>
</organism>
<protein>
    <submittedName>
        <fullName evidence="8">Thiol:disulfide interchange protein DsbD</fullName>
        <ecNumber evidence="8">1.8.1.8</ecNumber>
    </submittedName>
</protein>
<keyword evidence="8" id="KW-0560">Oxidoreductase</keyword>
<evidence type="ECO:0000256" key="4">
    <source>
        <dbReference type="ARBA" id="ARBA00022989"/>
    </source>
</evidence>
<dbReference type="EC" id="1.8.1.8" evidence="8"/>
<sequence length="234" mass="25888">MTNISVFLAFSAGLLSFLSPCVLPLIPAYVSYLTGSSIENLNDRRSKVITLYRSFGFVLGFSIIFVFMGASITSIGKLLISHQIIFKKLGGILIVIFGLHTTGIFKIRLFYHEKRFISFDSIHGKFSSVLMGMAFAAGWTPCIGPILSSILIYATSMETLSKGILLLVIYSLGLAVPFILTALAIGSFSKQFKKFSKYLPTVSILSGILMIIMGIMIFTNKMNALSRYFNFFNF</sequence>
<dbReference type="Proteomes" id="UP000076603">
    <property type="component" value="Unassembled WGS sequence"/>
</dbReference>
<reference evidence="8 9" key="1">
    <citation type="submission" date="2016-04" db="EMBL/GenBank/DDBJ databases">
        <title>Genome sequence of Clostridium magnum DSM 2767.</title>
        <authorList>
            <person name="Poehlein A."/>
            <person name="Uhlig R."/>
            <person name="Fischer R."/>
            <person name="Bahl H."/>
            <person name="Daniel R."/>
        </authorList>
    </citation>
    <scope>NUCLEOTIDE SEQUENCE [LARGE SCALE GENOMIC DNA]</scope>
    <source>
        <strain evidence="8 9">DSM 2767</strain>
    </source>
</reference>
<evidence type="ECO:0000313" key="9">
    <source>
        <dbReference type="Proteomes" id="UP000076603"/>
    </source>
</evidence>
<accession>A0A168DUB2</accession>
<gene>
    <name evidence="8" type="primary">dsbD_2</name>
    <name evidence="8" type="ORF">CLMAG_32390</name>
</gene>
<dbReference type="InterPro" id="IPR051790">
    <property type="entry name" value="Cytochrome_c-biogenesis_DsbD"/>
</dbReference>
<dbReference type="PATRIC" id="fig|1121326.3.peg.3271"/>
<evidence type="ECO:0000256" key="5">
    <source>
        <dbReference type="ARBA" id="ARBA00023136"/>
    </source>
</evidence>
<name>A0A168DUB2_9CLOT</name>
<feature type="transmembrane region" description="Helical" evidence="6">
    <location>
        <begin position="6"/>
        <end position="30"/>
    </location>
</feature>
<dbReference type="PANTHER" id="PTHR31272">
    <property type="entry name" value="CYTOCHROME C-TYPE BIOGENESIS PROTEIN HI_1454-RELATED"/>
    <property type="match status" value="1"/>
</dbReference>
<evidence type="ECO:0000256" key="1">
    <source>
        <dbReference type="ARBA" id="ARBA00004141"/>
    </source>
</evidence>
<dbReference type="RefSeq" id="WP_066624253.1">
    <property type="nucleotide sequence ID" value="NZ_FQXL01000005.1"/>
</dbReference>
<evidence type="ECO:0000256" key="3">
    <source>
        <dbReference type="ARBA" id="ARBA00022692"/>
    </source>
</evidence>
<feature type="transmembrane region" description="Helical" evidence="6">
    <location>
        <begin position="164"/>
        <end position="186"/>
    </location>
</feature>
<dbReference type="InterPro" id="IPR003834">
    <property type="entry name" value="Cyt_c_assmbl_TM_dom"/>
</dbReference>
<evidence type="ECO:0000256" key="6">
    <source>
        <dbReference type="SAM" id="Phobius"/>
    </source>
</evidence>
<proteinExistence type="inferred from homology"/>
<dbReference type="Pfam" id="PF02683">
    <property type="entry name" value="DsbD_TM"/>
    <property type="match status" value="1"/>
</dbReference>
<dbReference type="OrthoDB" id="9809733at2"/>
<comment type="similarity">
    <text evidence="2">Belongs to the DsbD family.</text>
</comment>
<feature type="transmembrane region" description="Helical" evidence="6">
    <location>
        <begin position="51"/>
        <end position="72"/>
    </location>
</feature>